<evidence type="ECO:0000259" key="1">
    <source>
        <dbReference type="Pfam" id="PF12773"/>
    </source>
</evidence>
<protein>
    <submittedName>
        <fullName evidence="2">Double zinc ribbon protein</fullName>
    </submittedName>
</protein>
<comment type="caution">
    <text evidence="2">The sequence shown here is derived from an EMBL/GenBank/DDBJ whole genome shotgun (WGS) entry which is preliminary data.</text>
</comment>
<gene>
    <name evidence="2" type="ORF">DES47_106153</name>
</gene>
<sequence>MGLENYRDLSKTGSDISAGFQFEFFCAHCSRKWKSPFKAHRMGQLSGFLARFSYLFSDMRTSVRATTGAAEVGSRGARDKALAEAQAQAASLFSVCQECKQAACADCFSPNDEMCLPCLEQSRRQAHRNEEQAASQAREGARFTCPNCGTGHAGARFCAECGFDMASTHKSCPGCGTMQLRQARFCTDCGHGF</sequence>
<dbReference type="Pfam" id="PF12773">
    <property type="entry name" value="DZR"/>
    <property type="match status" value="1"/>
</dbReference>
<dbReference type="InParanoid" id="A0A4R6QIU2"/>
<evidence type="ECO:0000313" key="2">
    <source>
        <dbReference type="EMBL" id="TDP62858.1"/>
    </source>
</evidence>
<dbReference type="Proteomes" id="UP000295361">
    <property type="component" value="Unassembled WGS sequence"/>
</dbReference>
<dbReference type="AlphaFoldDB" id="A0A4R6QIU2"/>
<reference evidence="2 3" key="1">
    <citation type="submission" date="2019-03" db="EMBL/GenBank/DDBJ databases">
        <title>Genomic Encyclopedia of Type Strains, Phase IV (KMG-IV): sequencing the most valuable type-strain genomes for metagenomic binning, comparative biology and taxonomic classification.</title>
        <authorList>
            <person name="Goeker M."/>
        </authorList>
    </citation>
    <scope>NUCLEOTIDE SEQUENCE [LARGE SCALE GENOMIC DNA]</scope>
    <source>
        <strain evidence="2 3">DSM 16998</strain>
    </source>
</reference>
<proteinExistence type="predicted"/>
<dbReference type="RefSeq" id="WP_133702875.1">
    <property type="nucleotide sequence ID" value="NZ_SNXS01000006.1"/>
</dbReference>
<dbReference type="InterPro" id="IPR025874">
    <property type="entry name" value="DZR"/>
</dbReference>
<feature type="domain" description="DZANK-type" evidence="1">
    <location>
        <begin position="145"/>
        <end position="190"/>
    </location>
</feature>
<dbReference type="OrthoDB" id="1178869at2"/>
<evidence type="ECO:0000313" key="3">
    <source>
        <dbReference type="Proteomes" id="UP000295361"/>
    </source>
</evidence>
<dbReference type="EMBL" id="SNXS01000006">
    <property type="protein sequence ID" value="TDP62858.1"/>
    <property type="molecule type" value="Genomic_DNA"/>
</dbReference>
<name>A0A4R6QIU2_9BURK</name>
<keyword evidence="3" id="KW-1185">Reference proteome</keyword>
<accession>A0A4R6QIU2</accession>
<organism evidence="2 3">
    <name type="scientific">Roseateles toxinivorans</name>
    <dbReference type="NCBI Taxonomy" id="270368"/>
    <lineage>
        <taxon>Bacteria</taxon>
        <taxon>Pseudomonadati</taxon>
        <taxon>Pseudomonadota</taxon>
        <taxon>Betaproteobacteria</taxon>
        <taxon>Burkholderiales</taxon>
        <taxon>Sphaerotilaceae</taxon>
        <taxon>Roseateles</taxon>
    </lineage>
</organism>